<evidence type="ECO:0008006" key="3">
    <source>
        <dbReference type="Google" id="ProtNLM"/>
    </source>
</evidence>
<organism evidence="1 2">
    <name type="scientific">Muribaculum intestinale</name>
    <dbReference type="NCBI Taxonomy" id="1796646"/>
    <lineage>
        <taxon>Bacteria</taxon>
        <taxon>Pseudomonadati</taxon>
        <taxon>Bacteroidota</taxon>
        <taxon>Bacteroidia</taxon>
        <taxon>Bacteroidales</taxon>
        <taxon>Muribaculaceae</taxon>
        <taxon>Muribaculum</taxon>
    </lineage>
</organism>
<reference evidence="2" key="1">
    <citation type="submission" date="2016-04" db="EMBL/GenBank/DDBJ databases">
        <title>Complete Genome Sequences of Twelve Strains of a Stable Defined Moderately Diverse Mouse Microbiota 2 (sDMDMm2).</title>
        <authorList>
            <person name="Uchimura Y."/>
            <person name="Wyss M."/>
            <person name="Brugiroux S."/>
            <person name="Limenitakis J.P."/>
            <person name="Stecher B."/>
            <person name="McCoy K.D."/>
            <person name="Macpherson A.J."/>
        </authorList>
    </citation>
    <scope>NUCLEOTIDE SEQUENCE [LARGE SCALE GENOMIC DNA]</scope>
    <source>
        <strain evidence="2">YL27</strain>
    </source>
</reference>
<accession>A0A1Z2XF16</accession>
<dbReference type="STRING" id="1796646.A4V02_01125"/>
<sequence>MTNKELFLTIVERLKTEPFLKGFKFRKRDSSFIKQEGGLRRHIELDHWSKEGVLIIYPIYMVRFDVLLKWFEPYNVKSPQAQQDNPSVGFTGNMLGRQDKFTISEAYLECEYSKLCGTLTDCSGIVFQSYTSLHDMFEHEIIPILDGKRALPDVGADWAFEYLTLTRIESPEDYPAVKALILAQVLKMAERHEPNIMDYFPRLDEIISVMEQTFPTK</sequence>
<protein>
    <recommendedName>
        <fullName evidence="3">DUF4304 domain-containing protein</fullName>
    </recommendedName>
</protein>
<evidence type="ECO:0000313" key="2">
    <source>
        <dbReference type="Proteomes" id="UP000186351"/>
    </source>
</evidence>
<name>A0A1B1S6R1_9BACT</name>
<keyword evidence="2" id="KW-1185">Reference proteome</keyword>
<evidence type="ECO:0000313" key="1">
    <source>
        <dbReference type="EMBL" id="ANU62479.1"/>
    </source>
</evidence>
<gene>
    <name evidence="1" type="ORF">A4V02_01125</name>
</gene>
<dbReference type="Proteomes" id="UP000186351">
    <property type="component" value="Chromosome"/>
</dbReference>
<dbReference type="KEGG" id="pary:A4V02_01125"/>
<dbReference type="GeneID" id="65535438"/>
<dbReference type="EMBL" id="CP015402">
    <property type="protein sequence ID" value="ANU62479.1"/>
    <property type="molecule type" value="Genomic_DNA"/>
</dbReference>
<proteinExistence type="predicted"/>
<dbReference type="OrthoDB" id="1091045at2"/>
<dbReference type="AlphaFoldDB" id="A0A1B1S6R1"/>
<dbReference type="RefSeq" id="WP_068959876.1">
    <property type="nucleotide sequence ID" value="NZ_CAJTAP010000046.1"/>
</dbReference>
<accession>A0A1B1S6R1</accession>